<dbReference type="GO" id="GO:0044550">
    <property type="term" value="P:secondary metabolite biosynthetic process"/>
    <property type="evidence" value="ECO:0007669"/>
    <property type="project" value="TreeGrafter"/>
</dbReference>
<keyword evidence="3" id="KW-0597">Phosphoprotein</keyword>
<name>A0A239NNK1_9ACTN</name>
<dbReference type="SMART" id="SM00823">
    <property type="entry name" value="PKS_PP"/>
    <property type="match status" value="1"/>
</dbReference>
<dbReference type="Gene3D" id="3.30.559.30">
    <property type="entry name" value="Nonribosomal peptide synthetase, condensation domain"/>
    <property type="match status" value="1"/>
</dbReference>
<dbReference type="InterPro" id="IPR025110">
    <property type="entry name" value="AMP-bd_C"/>
</dbReference>
<dbReference type="FunFam" id="3.40.50.980:FF:000002">
    <property type="entry name" value="Enterobactin synthetase component F"/>
    <property type="match status" value="1"/>
</dbReference>
<dbReference type="GO" id="GO:0008610">
    <property type="term" value="P:lipid biosynthetic process"/>
    <property type="evidence" value="ECO:0007669"/>
    <property type="project" value="UniProtKB-ARBA"/>
</dbReference>
<dbReference type="InterPro" id="IPR020845">
    <property type="entry name" value="AMP-binding_CS"/>
</dbReference>
<sequence length="927" mass="101021">MVLEDAAPSSVVTSHALAEQLPPGMTRVIADNHQEAHSASSFIPTKTGPGHCAYIIFTSGTTGRPKGVEVSHSNVLRLFSETESIFNFSPDDVWTVFHSFAFDFSVWEIWGALLFGGCAVVVSGSTSKDPAEFLNLLHRERVTVLNQTPSAFSQLSVEDARSHERLQLRHVIFGGEALRFSELKGWTAKYGDSSPSLVNMYGITETTVHASYHRVSQTELDGDISLIGRPLPDLDLLVVDPDLHHVKSGETGEIVVTGPGVSLGYLGQPELTAARFVTLADRDGRPTRGYLSGDLARMDSRGRLEYRGRADSQVKLRGYRIELGDVEAGLMKYPGVRQAAAAVRTSACTEPSLIAHIVPEPGTTLDTRSIRAFLVDVLPHYMVPAAIGTVDSLPLTNNGKLDRMALPNVIERLAEEVVEPRSSTETILCKIFNDVLGYGPIGIDDDFFVVGGHSLLATQLASRVRDVFGGPQQRRLPLSVIHRTPTVRALAHWLEQENTELPTTPIDLSEKGPVPLGALQTDMLLQHLFDPDDLSQHCAMSWKVEGELNPLALERAVRYIHQRHESLRASYRLEAEPLAEVVEVAAPHVTPLSASTIAQAYTLLGDALAAPFRLEKAEVWRLVTVSVSGEGLHLVGLAAHHIAVDGWSEAILSQDLSQAYNAHLVDVAPTGIPAPSLHQVARSRSTCTDASELEAQRVHWKVELAGIPQLIYPNSPCIPPKSGPQVLEYHLSTGTLDKVGRYAEAHGVTPYIVLLTAYGRALAEVSGQRDFGVGTPVAQRGDSLLDTAVSCLIDVLCMRLRVVGAAFSDDLQHVSAIVRGAFASRDIAVNEVVRLVNPPRDERPPLFQNMFALQNTPPPTLDLRGARSEFFRPVPFGLPTELLTEVWENRVNGPYLTIAYQPSWVPAEFASALAARILAELDRLASY</sequence>
<keyword evidence="2" id="KW-0596">Phosphopantetheine</keyword>
<dbReference type="Gene3D" id="3.40.50.12780">
    <property type="entry name" value="N-terminal domain of ligase-like"/>
    <property type="match status" value="1"/>
</dbReference>
<dbReference type="NCBIfam" id="TIGR01733">
    <property type="entry name" value="AA-adenyl-dom"/>
    <property type="match status" value="1"/>
</dbReference>
<dbReference type="Gene3D" id="3.30.559.10">
    <property type="entry name" value="Chloramphenicol acetyltransferase-like domain"/>
    <property type="match status" value="1"/>
</dbReference>
<dbReference type="GO" id="GO:0003824">
    <property type="term" value="F:catalytic activity"/>
    <property type="evidence" value="ECO:0007669"/>
    <property type="project" value="InterPro"/>
</dbReference>
<comment type="cofactor">
    <cofactor evidence="1">
        <name>pantetheine 4'-phosphate</name>
        <dbReference type="ChEBI" id="CHEBI:47942"/>
    </cofactor>
</comment>
<dbReference type="InterPro" id="IPR045851">
    <property type="entry name" value="AMP-bd_C_sf"/>
</dbReference>
<dbReference type="Pfam" id="PF13193">
    <property type="entry name" value="AMP-binding_C"/>
    <property type="match status" value="1"/>
</dbReference>
<dbReference type="InterPro" id="IPR009081">
    <property type="entry name" value="PP-bd_ACP"/>
</dbReference>
<dbReference type="Pfam" id="PF00550">
    <property type="entry name" value="PP-binding"/>
    <property type="match status" value="1"/>
</dbReference>
<dbReference type="EMBL" id="FZOF01000041">
    <property type="protein sequence ID" value="SNT56202.1"/>
    <property type="molecule type" value="Genomic_DNA"/>
</dbReference>
<dbReference type="SUPFAM" id="SSF56801">
    <property type="entry name" value="Acetyl-CoA synthetase-like"/>
    <property type="match status" value="1"/>
</dbReference>
<dbReference type="Gene3D" id="3.30.300.30">
    <property type="match status" value="1"/>
</dbReference>
<dbReference type="Proteomes" id="UP000198280">
    <property type="component" value="Unassembled WGS sequence"/>
</dbReference>
<organism evidence="5 6">
    <name type="scientific">Actinacidiphila glaucinigra</name>
    <dbReference type="NCBI Taxonomy" id="235986"/>
    <lineage>
        <taxon>Bacteria</taxon>
        <taxon>Bacillati</taxon>
        <taxon>Actinomycetota</taxon>
        <taxon>Actinomycetes</taxon>
        <taxon>Kitasatosporales</taxon>
        <taxon>Streptomycetaceae</taxon>
        <taxon>Actinacidiphila</taxon>
    </lineage>
</organism>
<protein>
    <submittedName>
        <fullName evidence="5">Amino acid adenylation domain-containing protein</fullName>
    </submittedName>
</protein>
<keyword evidence="6" id="KW-1185">Reference proteome</keyword>
<dbReference type="GO" id="GO:0031177">
    <property type="term" value="F:phosphopantetheine binding"/>
    <property type="evidence" value="ECO:0007669"/>
    <property type="project" value="InterPro"/>
</dbReference>
<proteinExistence type="predicted"/>
<accession>A0A239NNK1</accession>
<dbReference type="AlphaFoldDB" id="A0A239NNK1"/>
<dbReference type="Gene3D" id="1.10.1200.10">
    <property type="entry name" value="ACP-like"/>
    <property type="match status" value="1"/>
</dbReference>
<dbReference type="InterPro" id="IPR036736">
    <property type="entry name" value="ACP-like_sf"/>
</dbReference>
<evidence type="ECO:0000256" key="2">
    <source>
        <dbReference type="ARBA" id="ARBA00022450"/>
    </source>
</evidence>
<dbReference type="InterPro" id="IPR020806">
    <property type="entry name" value="PKS_PP-bd"/>
</dbReference>
<dbReference type="InterPro" id="IPR010071">
    <property type="entry name" value="AA_adenyl_dom"/>
</dbReference>
<dbReference type="Pfam" id="PF00501">
    <property type="entry name" value="AMP-binding"/>
    <property type="match status" value="1"/>
</dbReference>
<dbReference type="PANTHER" id="PTHR45527:SF14">
    <property type="entry name" value="PLIPASTATIN SYNTHASE SUBUNIT B"/>
    <property type="match status" value="1"/>
</dbReference>
<dbReference type="GO" id="GO:0043041">
    <property type="term" value="P:amino acid activation for nonribosomal peptide biosynthetic process"/>
    <property type="evidence" value="ECO:0007669"/>
    <property type="project" value="TreeGrafter"/>
</dbReference>
<dbReference type="InterPro" id="IPR023213">
    <property type="entry name" value="CAT-like_dom_sf"/>
</dbReference>
<dbReference type="PROSITE" id="PS50075">
    <property type="entry name" value="CARRIER"/>
    <property type="match status" value="1"/>
</dbReference>
<reference evidence="5 6" key="1">
    <citation type="submission" date="2017-06" db="EMBL/GenBank/DDBJ databases">
        <authorList>
            <person name="Kim H.J."/>
            <person name="Triplett B.A."/>
        </authorList>
    </citation>
    <scope>NUCLEOTIDE SEQUENCE [LARGE SCALE GENOMIC DNA]</scope>
    <source>
        <strain evidence="5 6">CGMCC 4.1858</strain>
    </source>
</reference>
<dbReference type="GO" id="GO:0017000">
    <property type="term" value="P:antibiotic biosynthetic process"/>
    <property type="evidence" value="ECO:0007669"/>
    <property type="project" value="UniProtKB-ARBA"/>
</dbReference>
<dbReference type="InterPro" id="IPR001242">
    <property type="entry name" value="Condensation_dom"/>
</dbReference>
<dbReference type="Pfam" id="PF00668">
    <property type="entry name" value="Condensation"/>
    <property type="match status" value="1"/>
</dbReference>
<evidence type="ECO:0000313" key="5">
    <source>
        <dbReference type="EMBL" id="SNT56202.1"/>
    </source>
</evidence>
<evidence type="ECO:0000313" key="6">
    <source>
        <dbReference type="Proteomes" id="UP000198280"/>
    </source>
</evidence>
<dbReference type="InterPro" id="IPR042099">
    <property type="entry name" value="ANL_N_sf"/>
</dbReference>
<dbReference type="GO" id="GO:0005829">
    <property type="term" value="C:cytosol"/>
    <property type="evidence" value="ECO:0007669"/>
    <property type="project" value="TreeGrafter"/>
</dbReference>
<dbReference type="SUPFAM" id="SSF52777">
    <property type="entry name" value="CoA-dependent acyltransferases"/>
    <property type="match status" value="2"/>
</dbReference>
<dbReference type="InterPro" id="IPR000873">
    <property type="entry name" value="AMP-dep_synth/lig_dom"/>
</dbReference>
<feature type="domain" description="Carrier" evidence="4">
    <location>
        <begin position="419"/>
        <end position="498"/>
    </location>
</feature>
<evidence type="ECO:0000259" key="4">
    <source>
        <dbReference type="PROSITE" id="PS50075"/>
    </source>
</evidence>
<dbReference type="PROSITE" id="PS00455">
    <property type="entry name" value="AMP_BINDING"/>
    <property type="match status" value="1"/>
</dbReference>
<gene>
    <name evidence="5" type="ORF">SAMN05216252_14120</name>
</gene>
<evidence type="ECO:0000256" key="1">
    <source>
        <dbReference type="ARBA" id="ARBA00001957"/>
    </source>
</evidence>
<evidence type="ECO:0000256" key="3">
    <source>
        <dbReference type="ARBA" id="ARBA00022553"/>
    </source>
</evidence>
<dbReference type="SUPFAM" id="SSF47336">
    <property type="entry name" value="ACP-like"/>
    <property type="match status" value="1"/>
</dbReference>
<dbReference type="PANTHER" id="PTHR45527">
    <property type="entry name" value="NONRIBOSOMAL PEPTIDE SYNTHETASE"/>
    <property type="match status" value="1"/>
</dbReference>